<keyword evidence="5" id="KW-1185">Reference proteome</keyword>
<feature type="compositionally biased region" description="Polar residues" evidence="2">
    <location>
        <begin position="255"/>
        <end position="271"/>
    </location>
</feature>
<dbReference type="InterPro" id="IPR014756">
    <property type="entry name" value="Ig_E-set"/>
</dbReference>
<evidence type="ECO:0000313" key="4">
    <source>
        <dbReference type="EMBL" id="KAL1549400.1"/>
    </source>
</evidence>
<dbReference type="GO" id="GO:0009507">
    <property type="term" value="C:chloroplast"/>
    <property type="evidence" value="ECO:0007669"/>
    <property type="project" value="UniProtKB-ARBA"/>
</dbReference>
<evidence type="ECO:0000313" key="5">
    <source>
        <dbReference type="Proteomes" id="UP001567538"/>
    </source>
</evidence>
<organism evidence="4 5">
    <name type="scientific">Salvia divinorum</name>
    <name type="common">Maria pastora</name>
    <name type="synonym">Diviner's sage</name>
    <dbReference type="NCBI Taxonomy" id="28513"/>
    <lineage>
        <taxon>Eukaryota</taxon>
        <taxon>Viridiplantae</taxon>
        <taxon>Streptophyta</taxon>
        <taxon>Embryophyta</taxon>
        <taxon>Tracheophyta</taxon>
        <taxon>Spermatophyta</taxon>
        <taxon>Magnoliopsida</taxon>
        <taxon>eudicotyledons</taxon>
        <taxon>Gunneridae</taxon>
        <taxon>Pentapetalae</taxon>
        <taxon>asterids</taxon>
        <taxon>lamiids</taxon>
        <taxon>Lamiales</taxon>
        <taxon>Lamiaceae</taxon>
        <taxon>Nepetoideae</taxon>
        <taxon>Mentheae</taxon>
        <taxon>Salviinae</taxon>
        <taxon>Salvia</taxon>
        <taxon>Salvia subgen. Calosphace</taxon>
    </lineage>
</organism>
<gene>
    <name evidence="4" type="ORF">AAHA92_17510</name>
</gene>
<accession>A0ABD1GZ00</accession>
<dbReference type="EMBL" id="JBEAFC010000007">
    <property type="protein sequence ID" value="KAL1549400.1"/>
    <property type="molecule type" value="Genomic_DNA"/>
</dbReference>
<dbReference type="PANTHER" id="PTHR47434">
    <property type="entry name" value="PROTEIN PTST HOMOLOG 3, CHLOROPLASTIC"/>
    <property type="match status" value="1"/>
</dbReference>
<keyword evidence="1" id="KW-0175">Coiled coil</keyword>
<dbReference type="Pfam" id="PF16561">
    <property type="entry name" value="AMPK1_CBM"/>
    <property type="match status" value="1"/>
</dbReference>
<dbReference type="CDD" id="cd02859">
    <property type="entry name" value="E_set_AMPKbeta_like_N"/>
    <property type="match status" value="1"/>
</dbReference>
<protein>
    <submittedName>
        <fullName evidence="4">Protein PTST 3, chloroplastic isoform X3</fullName>
    </submittedName>
</protein>
<dbReference type="SUPFAM" id="SSF81296">
    <property type="entry name" value="E set domains"/>
    <property type="match status" value="1"/>
</dbReference>
<evidence type="ECO:0000256" key="2">
    <source>
        <dbReference type="SAM" id="MobiDB-lite"/>
    </source>
</evidence>
<name>A0ABD1GZ00_SALDI</name>
<evidence type="ECO:0000256" key="1">
    <source>
        <dbReference type="SAM" id="Coils"/>
    </source>
</evidence>
<dbReference type="AlphaFoldDB" id="A0ABD1GZ00"/>
<feature type="region of interest" description="Disordered" evidence="2">
    <location>
        <begin position="255"/>
        <end position="279"/>
    </location>
</feature>
<comment type="caution">
    <text evidence="4">The sequence shown here is derived from an EMBL/GenBank/DDBJ whole genome shotgun (WGS) entry which is preliminary data.</text>
</comment>
<evidence type="ECO:0000259" key="3">
    <source>
        <dbReference type="Pfam" id="PF16561"/>
    </source>
</evidence>
<dbReference type="Proteomes" id="UP001567538">
    <property type="component" value="Unassembled WGS sequence"/>
</dbReference>
<feature type="region of interest" description="Disordered" evidence="2">
    <location>
        <begin position="196"/>
        <end position="228"/>
    </location>
</feature>
<dbReference type="Gene3D" id="2.60.40.10">
    <property type="entry name" value="Immunoglobulins"/>
    <property type="match status" value="1"/>
</dbReference>
<sequence>MATLYHHLPCFHSLSPPKITLSLHSTSSYSVLNRRHYSRYFKISASVVKKSPRASRKTKSDEELCNDIKYFLSSVGLPQNHVPTMKELSLYGRQDLANIVRRRGYKYIRQLLETSSTENFIGSDTDTSQIRNPEMLGENDKQTVLFVGVLSDQTKEEDTNSCIGEDEELLINDQRSLSADSLSLQEKVARFMQLGELDASEDGELGSTSDKKGDEEGKTTESENSNEPEFALSMLNGNFTASVLKFNDPALETTTSRNSYISTEEQTNTSGEDMDDEKQKVENQSYINHLRFLLYEKERELAQLKEQIEKEKLALSLLHSKAEEEISNAHKLISEKETELHEAEEIFSGLTEVEIQYSGEAETVELAGSFNGWHQKIPMESQSTSSVTYPTESRTSQDWRVVLWLYPGVYEIKFVIDGDWKIDPERETVSRNGVHNNILRVDSVDDPASL</sequence>
<feature type="compositionally biased region" description="Basic and acidic residues" evidence="2">
    <location>
        <begin position="209"/>
        <end position="221"/>
    </location>
</feature>
<feature type="domain" description="AMP-activated protein kinase glycogen-binding" evidence="3">
    <location>
        <begin position="352"/>
        <end position="443"/>
    </location>
</feature>
<reference evidence="4 5" key="1">
    <citation type="submission" date="2024-06" db="EMBL/GenBank/DDBJ databases">
        <title>A chromosome level genome sequence of Diviner's sage (Salvia divinorum).</title>
        <authorList>
            <person name="Ford S.A."/>
            <person name="Ro D.-K."/>
            <person name="Ness R.W."/>
            <person name="Phillips M.A."/>
        </authorList>
    </citation>
    <scope>NUCLEOTIDE SEQUENCE [LARGE SCALE GENOMIC DNA]</scope>
    <source>
        <strain evidence="4">SAF-2024a</strain>
        <tissue evidence="4">Leaf</tissue>
    </source>
</reference>
<dbReference type="PANTHER" id="PTHR47434:SF2">
    <property type="entry name" value="PROTEIN PTST HOMOLOG 3, CHLOROPLASTIC"/>
    <property type="match status" value="1"/>
</dbReference>
<dbReference type="InterPro" id="IPR013783">
    <property type="entry name" value="Ig-like_fold"/>
</dbReference>
<dbReference type="InterPro" id="IPR032640">
    <property type="entry name" value="AMPK1_CBM"/>
</dbReference>
<feature type="coiled-coil region" evidence="1">
    <location>
        <begin position="287"/>
        <end position="346"/>
    </location>
</feature>
<proteinExistence type="predicted"/>